<name>A0ABW4NVY4_9PAST</name>
<dbReference type="EMBL" id="JBHUFP010000025">
    <property type="protein sequence ID" value="MFD1806799.1"/>
    <property type="molecule type" value="Genomic_DNA"/>
</dbReference>
<dbReference type="SUPFAM" id="SSF142906">
    <property type="entry name" value="YjbR-like"/>
    <property type="match status" value="1"/>
</dbReference>
<comment type="caution">
    <text evidence="1">The sequence shown here is derived from an EMBL/GenBank/DDBJ whole genome shotgun (WGS) entry which is preliminary data.</text>
</comment>
<reference evidence="2" key="1">
    <citation type="journal article" date="2019" name="Int. J. Syst. Evol. Microbiol.">
        <title>The Global Catalogue of Microorganisms (GCM) 10K type strain sequencing project: providing services to taxonomists for standard genome sequencing and annotation.</title>
        <authorList>
            <consortium name="The Broad Institute Genomics Platform"/>
            <consortium name="The Broad Institute Genome Sequencing Center for Infectious Disease"/>
            <person name="Wu L."/>
            <person name="Ma J."/>
        </authorList>
    </citation>
    <scope>NUCLEOTIDE SEQUENCE [LARGE SCALE GENOMIC DNA]</scope>
    <source>
        <strain evidence="2">CCM 7950</strain>
    </source>
</reference>
<dbReference type="Gene3D" id="3.90.1150.30">
    <property type="match status" value="1"/>
</dbReference>
<dbReference type="Proteomes" id="UP001597420">
    <property type="component" value="Unassembled WGS sequence"/>
</dbReference>
<dbReference type="InterPro" id="IPR038056">
    <property type="entry name" value="YjbR-like_sf"/>
</dbReference>
<gene>
    <name evidence="1" type="ORF">ACFSAV_10570</name>
</gene>
<evidence type="ECO:0000313" key="2">
    <source>
        <dbReference type="Proteomes" id="UP001597420"/>
    </source>
</evidence>
<evidence type="ECO:0000313" key="1">
    <source>
        <dbReference type="EMBL" id="MFD1806799.1"/>
    </source>
</evidence>
<proteinExistence type="predicted"/>
<dbReference type="RefSeq" id="WP_379099426.1">
    <property type="nucleotide sequence ID" value="NZ_JBHUFP010000025.1"/>
</dbReference>
<accession>A0ABW4NVY4</accession>
<keyword evidence="2" id="KW-1185">Reference proteome</keyword>
<protein>
    <submittedName>
        <fullName evidence="1">Uncharacterized protein</fullName>
    </submittedName>
</protein>
<sequence>MLTRDVILEYIANKYAICPDYPWQDKPDYAVLRHQHNRKWFALILTVPAVSLGLSDAEQIDIVNLKCELIVYVKVKRFFPPTI</sequence>
<organism evidence="1 2">
    <name type="scientific">Pasteurella oralis</name>
    <dbReference type="NCBI Taxonomy" id="1071947"/>
    <lineage>
        <taxon>Bacteria</taxon>
        <taxon>Pseudomonadati</taxon>
        <taxon>Pseudomonadota</taxon>
        <taxon>Gammaproteobacteria</taxon>
        <taxon>Pasteurellales</taxon>
        <taxon>Pasteurellaceae</taxon>
        <taxon>Pasteurella</taxon>
    </lineage>
</organism>